<accession>A0ABR3W6M6</accession>
<proteinExistence type="predicted"/>
<dbReference type="EMBL" id="JAWRVE010000139">
    <property type="protein sequence ID" value="KAL1854430.1"/>
    <property type="molecule type" value="Genomic_DNA"/>
</dbReference>
<reference evidence="1 2" key="1">
    <citation type="journal article" date="2024" name="IMA Fungus">
        <title>IMA Genome - F19 : A genome assembly and annotation guide to empower mycologists, including annotated draft genome sequences of Ceratocystis pirilliformis, Diaporthe australafricana, Fusarium ophioides, Paecilomyces lecythidis, and Sporothrix stenoceras.</title>
        <authorList>
            <person name="Aylward J."/>
            <person name="Wilson A.M."/>
            <person name="Visagie C.M."/>
            <person name="Spraker J."/>
            <person name="Barnes I."/>
            <person name="Buitendag C."/>
            <person name="Ceriani C."/>
            <person name="Del Mar Angel L."/>
            <person name="du Plessis D."/>
            <person name="Fuchs T."/>
            <person name="Gasser K."/>
            <person name="Kramer D."/>
            <person name="Li W."/>
            <person name="Munsamy K."/>
            <person name="Piso A."/>
            <person name="Price J.L."/>
            <person name="Sonnekus B."/>
            <person name="Thomas C."/>
            <person name="van der Nest A."/>
            <person name="van Dijk A."/>
            <person name="van Heerden A."/>
            <person name="van Vuuren N."/>
            <person name="Yilmaz N."/>
            <person name="Duong T.A."/>
            <person name="van der Merwe N.A."/>
            <person name="Wingfield M.J."/>
            <person name="Wingfield B.D."/>
        </authorList>
    </citation>
    <scope>NUCLEOTIDE SEQUENCE [LARGE SCALE GENOMIC DNA]</scope>
    <source>
        <strain evidence="1 2">CMW 18300</strain>
    </source>
</reference>
<dbReference type="Gene3D" id="1.25.40.10">
    <property type="entry name" value="Tetratricopeptide repeat domain"/>
    <property type="match status" value="1"/>
</dbReference>
<dbReference type="Proteomes" id="UP001583177">
    <property type="component" value="Unassembled WGS sequence"/>
</dbReference>
<comment type="caution">
    <text evidence="1">The sequence shown here is derived from an EMBL/GenBank/DDBJ whole genome shotgun (WGS) entry which is preliminary data.</text>
</comment>
<evidence type="ECO:0008006" key="3">
    <source>
        <dbReference type="Google" id="ProtNLM"/>
    </source>
</evidence>
<organism evidence="1 2">
    <name type="scientific">Diaporthe australafricana</name>
    <dbReference type="NCBI Taxonomy" id="127596"/>
    <lineage>
        <taxon>Eukaryota</taxon>
        <taxon>Fungi</taxon>
        <taxon>Dikarya</taxon>
        <taxon>Ascomycota</taxon>
        <taxon>Pezizomycotina</taxon>
        <taxon>Sordariomycetes</taxon>
        <taxon>Sordariomycetidae</taxon>
        <taxon>Diaporthales</taxon>
        <taxon>Diaporthaceae</taxon>
        <taxon>Diaporthe</taxon>
    </lineage>
</organism>
<keyword evidence="2" id="KW-1185">Reference proteome</keyword>
<evidence type="ECO:0000313" key="1">
    <source>
        <dbReference type="EMBL" id="KAL1854430.1"/>
    </source>
</evidence>
<evidence type="ECO:0000313" key="2">
    <source>
        <dbReference type="Proteomes" id="UP001583177"/>
    </source>
</evidence>
<sequence>MQTVILWNQLSIRTSTENIPLSLNRLCEDIKGVARGMNDRLQFMERNVASTIGHADELKRLRNQRKCMRSAAEVVSSASTIVGSNDRASTRAPSDFNDVLPPDPSASMLRWFQEAVPSVYEEPDEATEHAYIQDVNARGAPGIVDGGDIASVAFSTYTAEDSDSDGEMEAEIVQLQLVKGETELRSGNSEAAERMLCNGLTRLNQHKPRHLGTELKLSVSHALLNTYAQQEKWEKAKEVTMERLAILSGHSFEKSGRYLDEAQSLANILLKLGDTVQARIYAKKCIKAYGEQGSLGSQDLEQALGERMRRYRRRKHTFDFYYVIYTDAVVFYIGRFRF</sequence>
<gene>
    <name evidence="1" type="ORF">Daus18300_011449</name>
</gene>
<name>A0ABR3W6M6_9PEZI</name>
<protein>
    <recommendedName>
        <fullName evidence="3">Tetratricopeptide repeat protein</fullName>
    </recommendedName>
</protein>
<dbReference type="InterPro" id="IPR011990">
    <property type="entry name" value="TPR-like_helical_dom_sf"/>
</dbReference>